<dbReference type="Proteomes" id="UP000827092">
    <property type="component" value="Unassembled WGS sequence"/>
</dbReference>
<gene>
    <name evidence="1" type="ORF">JTE90_026766</name>
</gene>
<keyword evidence="2" id="KW-1185">Reference proteome</keyword>
<organism evidence="1 2">
    <name type="scientific">Oedothorax gibbosus</name>
    <dbReference type="NCBI Taxonomy" id="931172"/>
    <lineage>
        <taxon>Eukaryota</taxon>
        <taxon>Metazoa</taxon>
        <taxon>Ecdysozoa</taxon>
        <taxon>Arthropoda</taxon>
        <taxon>Chelicerata</taxon>
        <taxon>Arachnida</taxon>
        <taxon>Araneae</taxon>
        <taxon>Araneomorphae</taxon>
        <taxon>Entelegynae</taxon>
        <taxon>Araneoidea</taxon>
        <taxon>Linyphiidae</taxon>
        <taxon>Erigoninae</taxon>
        <taxon>Oedothorax</taxon>
    </lineage>
</organism>
<reference evidence="1 2" key="1">
    <citation type="journal article" date="2022" name="Nat. Ecol. Evol.">
        <title>A masculinizing supergene underlies an exaggerated male reproductive morph in a spider.</title>
        <authorList>
            <person name="Hendrickx F."/>
            <person name="De Corte Z."/>
            <person name="Sonet G."/>
            <person name="Van Belleghem S.M."/>
            <person name="Kostlbacher S."/>
            <person name="Vangestel C."/>
        </authorList>
    </citation>
    <scope>NUCLEOTIDE SEQUENCE [LARGE SCALE GENOMIC DNA]</scope>
    <source>
        <strain evidence="1">W744_W776</strain>
    </source>
</reference>
<sequence length="77" mass="8432">MVRLGNFGSHDGYLIYDDKTGDLVGSSYFQGDIQQQEETNLWAINLGLLASNETATVAAFKFGSSWLDKNVTGVKEV</sequence>
<comment type="caution">
    <text evidence="1">The sequence shown here is derived from an EMBL/GenBank/DDBJ whole genome shotgun (WGS) entry which is preliminary data.</text>
</comment>
<evidence type="ECO:0000313" key="2">
    <source>
        <dbReference type="Proteomes" id="UP000827092"/>
    </source>
</evidence>
<name>A0AAV6UW49_9ARAC</name>
<protein>
    <submittedName>
        <fullName evidence="1">Uncharacterized protein</fullName>
    </submittedName>
</protein>
<proteinExistence type="predicted"/>
<dbReference type="AlphaFoldDB" id="A0AAV6UW49"/>
<dbReference type="EMBL" id="JAFNEN010000234">
    <property type="protein sequence ID" value="KAG8188662.1"/>
    <property type="molecule type" value="Genomic_DNA"/>
</dbReference>
<evidence type="ECO:0000313" key="1">
    <source>
        <dbReference type="EMBL" id="KAG8188662.1"/>
    </source>
</evidence>
<accession>A0AAV6UW49</accession>